<name>A0A8S2XHQ8_9BILA</name>
<organism evidence="1 2">
    <name type="scientific">Rotaria magnacalcarata</name>
    <dbReference type="NCBI Taxonomy" id="392030"/>
    <lineage>
        <taxon>Eukaryota</taxon>
        <taxon>Metazoa</taxon>
        <taxon>Spiralia</taxon>
        <taxon>Gnathifera</taxon>
        <taxon>Rotifera</taxon>
        <taxon>Eurotatoria</taxon>
        <taxon>Bdelloidea</taxon>
        <taxon>Philodinida</taxon>
        <taxon>Philodinidae</taxon>
        <taxon>Rotaria</taxon>
    </lineage>
</organism>
<protein>
    <submittedName>
        <fullName evidence="1">Uncharacterized protein</fullName>
    </submittedName>
</protein>
<dbReference type="AlphaFoldDB" id="A0A8S2XHQ8"/>
<accession>A0A8S2XHQ8</accession>
<evidence type="ECO:0000313" key="1">
    <source>
        <dbReference type="EMBL" id="CAF4498058.1"/>
    </source>
</evidence>
<proteinExistence type="predicted"/>
<gene>
    <name evidence="1" type="ORF">GIL414_LOCUS34580</name>
</gene>
<sequence length="49" mass="5600">MQEYEDKICSRLVLSIDRTQTLEQAMETLKLAEKYRAQVVGLDLSGDPN</sequence>
<reference evidence="1" key="1">
    <citation type="submission" date="2021-02" db="EMBL/GenBank/DDBJ databases">
        <authorList>
            <person name="Nowell W R."/>
        </authorList>
    </citation>
    <scope>NUCLEOTIDE SEQUENCE</scope>
</reference>
<comment type="caution">
    <text evidence="1">The sequence shown here is derived from an EMBL/GenBank/DDBJ whole genome shotgun (WGS) entry which is preliminary data.</text>
</comment>
<feature type="non-terminal residue" evidence="1">
    <location>
        <position position="49"/>
    </location>
</feature>
<dbReference type="EMBL" id="CAJOBJ010080329">
    <property type="protein sequence ID" value="CAF4498058.1"/>
    <property type="molecule type" value="Genomic_DNA"/>
</dbReference>
<dbReference type="Proteomes" id="UP000681720">
    <property type="component" value="Unassembled WGS sequence"/>
</dbReference>
<evidence type="ECO:0000313" key="2">
    <source>
        <dbReference type="Proteomes" id="UP000681720"/>
    </source>
</evidence>
<dbReference type="Gene3D" id="3.20.20.140">
    <property type="entry name" value="Metal-dependent hydrolases"/>
    <property type="match status" value="1"/>
</dbReference>